<gene>
    <name evidence="8" type="ORF">CKF48_10675</name>
</gene>
<dbReference type="Pfam" id="PF03711">
    <property type="entry name" value="OKR_DC_1_C"/>
    <property type="match status" value="1"/>
</dbReference>
<dbReference type="InterPro" id="IPR000310">
    <property type="entry name" value="Orn/Lys/Arg_deCO2ase_major_dom"/>
</dbReference>
<evidence type="ECO:0000256" key="5">
    <source>
        <dbReference type="ARBA" id="ARBA00023239"/>
    </source>
</evidence>
<comment type="similarity">
    <text evidence="2">Belongs to the Orn/Lys/Arg decarboxylase class-I family.</text>
</comment>
<dbReference type="EMBL" id="CP022983">
    <property type="protein sequence ID" value="ASV67738.1"/>
    <property type="molecule type" value="Genomic_DNA"/>
</dbReference>
<dbReference type="AlphaFoldDB" id="A0A248THQ9"/>
<feature type="domain" description="Orn/Lys/Arg decarboxylase C-terminal" evidence="7">
    <location>
        <begin position="404"/>
        <end position="451"/>
    </location>
</feature>
<dbReference type="InterPro" id="IPR052357">
    <property type="entry name" value="Orn_Lys_Arg_decarboxylase-I"/>
</dbReference>
<dbReference type="GO" id="GO:0016831">
    <property type="term" value="F:carboxy-lyase activity"/>
    <property type="evidence" value="ECO:0007669"/>
    <property type="project" value="UniProtKB-KW"/>
</dbReference>
<dbReference type="RefSeq" id="WP_095371308.1">
    <property type="nucleotide sequence ID" value="NZ_CP022983.1"/>
</dbReference>
<dbReference type="Proteomes" id="UP000215137">
    <property type="component" value="Chromosome"/>
</dbReference>
<feature type="domain" description="Orn/Lys/Arg decarboxylases family 1 pyridoxal-P attachment site" evidence="6">
    <location>
        <begin position="7"/>
        <end position="300"/>
    </location>
</feature>
<proteinExistence type="inferred from homology"/>
<keyword evidence="3" id="KW-0210">Decarboxylase</keyword>
<accession>A0A248THQ9</accession>
<dbReference type="PANTHER" id="PTHR43277:SF3">
    <property type="entry name" value="DECARBOXYLASE, PUTATIVE-RELATED"/>
    <property type="match status" value="1"/>
</dbReference>
<keyword evidence="5" id="KW-0456">Lyase</keyword>
<name>A0A248THQ9_9BACI</name>
<evidence type="ECO:0008006" key="10">
    <source>
        <dbReference type="Google" id="ProtNLM"/>
    </source>
</evidence>
<dbReference type="InterPro" id="IPR008286">
    <property type="entry name" value="Prn/Lys/Arg_de-COase_C"/>
</dbReference>
<keyword evidence="4" id="KW-0663">Pyridoxal phosphate</keyword>
<reference evidence="8 9" key="1">
    <citation type="submission" date="2017-08" db="EMBL/GenBank/DDBJ databases">
        <title>Complete Genome Sequence of Bacillus kochii Oregon-R-modENCODE STRAIN BDGP4, isolated from Drosophila melanogaster gut.</title>
        <authorList>
            <person name="Wan K.H."/>
            <person name="Yu C."/>
            <person name="Park S."/>
            <person name="Hammonds A.S."/>
            <person name="Booth B.W."/>
            <person name="Celniker S.E."/>
        </authorList>
    </citation>
    <scope>NUCLEOTIDE SEQUENCE [LARGE SCALE GENOMIC DNA]</scope>
    <source>
        <strain evidence="8 9">BDGP4</strain>
    </source>
</reference>
<dbReference type="KEGG" id="bko:CKF48_10675"/>
<evidence type="ECO:0000313" key="8">
    <source>
        <dbReference type="EMBL" id="ASV67738.1"/>
    </source>
</evidence>
<dbReference type="InterPro" id="IPR015424">
    <property type="entry name" value="PyrdxlP-dep_Trfase"/>
</dbReference>
<evidence type="ECO:0000256" key="3">
    <source>
        <dbReference type="ARBA" id="ARBA00022793"/>
    </source>
</evidence>
<dbReference type="SUPFAM" id="SSF55904">
    <property type="entry name" value="Ornithine decarboxylase C-terminal domain"/>
    <property type="match status" value="1"/>
</dbReference>
<comment type="cofactor">
    <cofactor evidence="1">
        <name>pyridoxal 5'-phosphate</name>
        <dbReference type="ChEBI" id="CHEBI:597326"/>
    </cofactor>
</comment>
<keyword evidence="9" id="KW-1185">Reference proteome</keyword>
<evidence type="ECO:0000259" key="6">
    <source>
        <dbReference type="Pfam" id="PF01276"/>
    </source>
</evidence>
<dbReference type="InterPro" id="IPR015421">
    <property type="entry name" value="PyrdxlP-dep_Trfase_major"/>
</dbReference>
<evidence type="ECO:0000256" key="1">
    <source>
        <dbReference type="ARBA" id="ARBA00001933"/>
    </source>
</evidence>
<dbReference type="Pfam" id="PF01276">
    <property type="entry name" value="OKR_DC_1"/>
    <property type="match status" value="1"/>
</dbReference>
<dbReference type="Gene3D" id="3.90.105.10">
    <property type="entry name" value="Molybdopterin biosynthesis moea protein, domain 2"/>
    <property type="match status" value="1"/>
</dbReference>
<evidence type="ECO:0000259" key="7">
    <source>
        <dbReference type="Pfam" id="PF03711"/>
    </source>
</evidence>
<protein>
    <recommendedName>
        <fullName evidence="10">Arginine decarboxylase</fullName>
    </recommendedName>
</protein>
<organism evidence="8 9">
    <name type="scientific">Cytobacillus kochii</name>
    <dbReference type="NCBI Taxonomy" id="859143"/>
    <lineage>
        <taxon>Bacteria</taxon>
        <taxon>Bacillati</taxon>
        <taxon>Bacillota</taxon>
        <taxon>Bacilli</taxon>
        <taxon>Bacillales</taxon>
        <taxon>Bacillaceae</taxon>
        <taxon>Cytobacillus</taxon>
    </lineage>
</organism>
<dbReference type="PANTHER" id="PTHR43277">
    <property type="entry name" value="ARGININE DECARBOXYLASE"/>
    <property type="match status" value="1"/>
</dbReference>
<dbReference type="InterPro" id="IPR036633">
    <property type="entry name" value="Prn/Lys/Arg_de-COase_C_sf"/>
</dbReference>
<dbReference type="Gene3D" id="3.40.640.10">
    <property type="entry name" value="Type I PLP-dependent aspartate aminotransferase-like (Major domain)"/>
    <property type="match status" value="1"/>
</dbReference>
<dbReference type="SUPFAM" id="SSF53383">
    <property type="entry name" value="PLP-dependent transferases"/>
    <property type="match status" value="1"/>
</dbReference>
<sequence length="477" mass="53506">MDQKQMPLVEKLIQHIKRKPENYHVPGHKGGSLLTGVNEVDDYFRQLLQLDLTEISGLDDLHSAEEVIKEAQSLLAALYGAKRSFFLINGSTVGNLAMICGTLKRGDRVLVQRNSHKSILNGLRLIGAEPIFILPEFNQEWGINEGVSYTHIEEALSKYEDIKAVILTYPSYYGTVYPLEDIIALCREKKVLVLVDEAHGAHFIASTRFFPPSSLQLGADVVIQSAHKTLPALTMGAFLHIQGDRVDEDSIQEYLSMLQSSSPSYVIMASLDMARFFVSQYTEEDGKHLVQRLKELKEKLSNIAGLAIMPTDDPLKLGLQFKHISGYQLQELLEKRGIYTELADPLNVLFVLPLLRCADEDRFSKIIDALQEVSTDIPNEEKEEKVNPIPSHSELVEVPEGAMIVTVSFASAIGEISARMVTPYPPGIPLIYKGERITKEHITSLEGYLNKGARIQNRKNLNQSYIEIYKTARDKDD</sequence>
<dbReference type="OrthoDB" id="9815233at2"/>
<evidence type="ECO:0000256" key="4">
    <source>
        <dbReference type="ARBA" id="ARBA00022898"/>
    </source>
</evidence>
<evidence type="ECO:0000256" key="2">
    <source>
        <dbReference type="ARBA" id="ARBA00010671"/>
    </source>
</evidence>
<evidence type="ECO:0000313" key="9">
    <source>
        <dbReference type="Proteomes" id="UP000215137"/>
    </source>
</evidence>